<evidence type="ECO:0000313" key="5">
    <source>
        <dbReference type="EMBL" id="KEH42471.1"/>
    </source>
</evidence>
<dbReference type="PROSITE" id="PS50177">
    <property type="entry name" value="NTF2_DOMAIN"/>
    <property type="match status" value="1"/>
</dbReference>
<organism evidence="5 7">
    <name type="scientific">Medicago truncatula</name>
    <name type="common">Barrel medic</name>
    <name type="synonym">Medicago tribuloides</name>
    <dbReference type="NCBI Taxonomy" id="3880"/>
    <lineage>
        <taxon>Eukaryota</taxon>
        <taxon>Viridiplantae</taxon>
        <taxon>Streptophyta</taxon>
        <taxon>Embryophyta</taxon>
        <taxon>Tracheophyta</taxon>
        <taxon>Spermatophyta</taxon>
        <taxon>Magnoliopsida</taxon>
        <taxon>eudicotyledons</taxon>
        <taxon>Gunneridae</taxon>
        <taxon>Pentapetalae</taxon>
        <taxon>rosids</taxon>
        <taxon>fabids</taxon>
        <taxon>Fabales</taxon>
        <taxon>Fabaceae</taxon>
        <taxon>Papilionoideae</taxon>
        <taxon>50 kb inversion clade</taxon>
        <taxon>NPAAA clade</taxon>
        <taxon>Hologalegina</taxon>
        <taxon>IRL clade</taxon>
        <taxon>Trifolieae</taxon>
        <taxon>Medicago</taxon>
    </lineage>
</organism>
<sequence length="598" mass="67856">MFSVNSPNKGAPSYGCSRTRPRGSIFRYLLHGDMEYCLDQQSRSIFEKFSDTFDPLACDELKKLTIQKDNIHLLNLKVLREGSPSLFPSLNELCWLDLSYCESLISLPIDLLKLKFLKRLHLRGCSNLEEFPEIKETSENLTVLILYETAIKELPGRARRVELVQLDIEHLPNNIGNISLLSKLDFSGCEKLSKIPSDIGRLSSLRELSFHESGIVNLPESIAHLSSLKSLDLTDCKRLQCIPQLPQFLEHLWAFDCPSIRRVSSPRTKSSSDSKESHQGIFKFYFTNSQELNSSAQSNLAADAHMRILQDAYKSVFYCFPRSAVPSWFPYHCEGHSVTLNIDSLNLCIDNRLMGFALCVVLGLEDIHDEKRRYSVFSYRFVVKSDDGMRMVTIGQSIDQISRLVNIEKRLGNTAQRHNLASVIISKGAQKMANMPPLDNFAPQYYGLLCSDANNMHYFYTENSTMILVINSHTVTTATELNQIHNLILSLKFDAIQTNTVHFLECWGLGVLFVVSGFVKIEDIAECRKFVHTIYLAPQGNGNGYFIKNDILHIITHDHLVAHESKPVAPITSKDIDPRFYSEHPPSGNYDFLPVYSL</sequence>
<reference evidence="5 7" key="2">
    <citation type="journal article" date="2014" name="BMC Genomics">
        <title>An improved genome release (version Mt4.0) for the model legume Medicago truncatula.</title>
        <authorList>
            <person name="Tang H."/>
            <person name="Krishnakumar V."/>
            <person name="Bidwell S."/>
            <person name="Rosen B."/>
            <person name="Chan A."/>
            <person name="Zhou S."/>
            <person name="Gentzbittel L."/>
            <person name="Childs K.L."/>
            <person name="Yandell M."/>
            <person name="Gundlach H."/>
            <person name="Mayer K.F."/>
            <person name="Schwartz D.C."/>
            <person name="Town C.D."/>
        </authorList>
    </citation>
    <scope>GENOME REANNOTATION</scope>
    <source>
        <strain evidence="5">A17</strain>
        <strain evidence="6 7">cv. Jemalong A17</strain>
    </source>
</reference>
<dbReference type="Pfam" id="PF02136">
    <property type="entry name" value="NTF2"/>
    <property type="match status" value="1"/>
</dbReference>
<dbReference type="Pfam" id="PF20160">
    <property type="entry name" value="C-JID"/>
    <property type="match status" value="1"/>
</dbReference>
<dbReference type="GO" id="GO:0005737">
    <property type="term" value="C:cytoplasm"/>
    <property type="evidence" value="ECO:0007669"/>
    <property type="project" value="UniProtKB-ARBA"/>
</dbReference>
<protein>
    <submittedName>
        <fullName evidence="5">Nuclear transport factor 2</fullName>
    </submittedName>
</protein>
<dbReference type="InterPro" id="IPR002075">
    <property type="entry name" value="NTF2_dom"/>
</dbReference>
<keyword evidence="3" id="KW-0694">RNA-binding</keyword>
<dbReference type="HOGENOM" id="CLU_456654_0_0_1"/>
<dbReference type="InterPro" id="IPR039539">
    <property type="entry name" value="Ras_GTPase_bind_prot"/>
</dbReference>
<accession>A0A072VLI6</accession>
<dbReference type="SUPFAM" id="SSF54427">
    <property type="entry name" value="NTF2-like"/>
    <property type="match status" value="1"/>
</dbReference>
<reference evidence="6" key="3">
    <citation type="submission" date="2015-04" db="UniProtKB">
        <authorList>
            <consortium name="EnsemblPlants"/>
        </authorList>
    </citation>
    <scope>IDENTIFICATION</scope>
    <source>
        <strain evidence="6">cv. Jemalong A17</strain>
    </source>
</reference>
<dbReference type="Proteomes" id="UP000002051">
    <property type="component" value="Unassembled WGS sequence"/>
</dbReference>
<name>A0A072VLI6_MEDTR</name>
<dbReference type="AlphaFoldDB" id="A0A072VLI6"/>
<keyword evidence="7" id="KW-1185">Reference proteome</keyword>
<dbReference type="EMBL" id="CM001217">
    <property type="protein sequence ID" value="KEH42471.1"/>
    <property type="molecule type" value="Genomic_DNA"/>
</dbReference>
<evidence type="ECO:0000313" key="6">
    <source>
        <dbReference type="EnsemblPlants" id="KEH42471"/>
    </source>
</evidence>
<dbReference type="Gene3D" id="3.10.450.50">
    <property type="match status" value="1"/>
</dbReference>
<dbReference type="CDD" id="cd00780">
    <property type="entry name" value="NTF2"/>
    <property type="match status" value="1"/>
</dbReference>
<dbReference type="GO" id="GO:0003723">
    <property type="term" value="F:RNA binding"/>
    <property type="evidence" value="ECO:0007669"/>
    <property type="project" value="UniProtKB-KW"/>
</dbReference>
<dbReference type="Gene3D" id="3.80.10.10">
    <property type="entry name" value="Ribonuclease Inhibitor"/>
    <property type="match status" value="1"/>
</dbReference>
<dbReference type="InterPro" id="IPR032710">
    <property type="entry name" value="NTF2-like_dom_sf"/>
</dbReference>
<dbReference type="PANTHER" id="PTHR10693:SF58">
    <property type="entry name" value="OS02G0131700 PROTEIN"/>
    <property type="match status" value="1"/>
</dbReference>
<dbReference type="SUPFAM" id="SSF52047">
    <property type="entry name" value="RNI-like"/>
    <property type="match status" value="1"/>
</dbReference>
<dbReference type="InterPro" id="IPR018222">
    <property type="entry name" value="Nuclear_transport_factor_2_euk"/>
</dbReference>
<gene>
    <name evidence="5" type="ordered locus">MTR_1g069545</name>
</gene>
<keyword evidence="1" id="KW-0433">Leucine-rich repeat</keyword>
<evidence type="ECO:0000256" key="2">
    <source>
        <dbReference type="ARBA" id="ARBA00022737"/>
    </source>
</evidence>
<keyword evidence="2" id="KW-0677">Repeat</keyword>
<evidence type="ECO:0000256" key="1">
    <source>
        <dbReference type="ARBA" id="ARBA00022614"/>
    </source>
</evidence>
<evidence type="ECO:0000259" key="4">
    <source>
        <dbReference type="PROSITE" id="PS50177"/>
    </source>
</evidence>
<evidence type="ECO:0000256" key="3">
    <source>
        <dbReference type="ARBA" id="ARBA00022884"/>
    </source>
</evidence>
<proteinExistence type="predicted"/>
<evidence type="ECO:0000313" key="7">
    <source>
        <dbReference type="Proteomes" id="UP000002051"/>
    </source>
</evidence>
<dbReference type="PANTHER" id="PTHR10693">
    <property type="entry name" value="RAS GTPASE-ACTIVATING PROTEIN-BINDING PROTEIN"/>
    <property type="match status" value="1"/>
</dbReference>
<reference evidence="5 7" key="1">
    <citation type="journal article" date="2011" name="Nature">
        <title>The Medicago genome provides insight into the evolution of rhizobial symbioses.</title>
        <authorList>
            <person name="Young N.D."/>
            <person name="Debelle F."/>
            <person name="Oldroyd G.E."/>
            <person name="Geurts R."/>
            <person name="Cannon S.B."/>
            <person name="Udvardi M.K."/>
            <person name="Benedito V.A."/>
            <person name="Mayer K.F."/>
            <person name="Gouzy J."/>
            <person name="Schoof H."/>
            <person name="Van de Peer Y."/>
            <person name="Proost S."/>
            <person name="Cook D.R."/>
            <person name="Meyers B.C."/>
            <person name="Spannagl M."/>
            <person name="Cheung F."/>
            <person name="De Mita S."/>
            <person name="Krishnakumar V."/>
            <person name="Gundlach H."/>
            <person name="Zhou S."/>
            <person name="Mudge J."/>
            <person name="Bharti A.K."/>
            <person name="Murray J.D."/>
            <person name="Naoumkina M.A."/>
            <person name="Rosen B."/>
            <person name="Silverstein K.A."/>
            <person name="Tang H."/>
            <person name="Rombauts S."/>
            <person name="Zhao P.X."/>
            <person name="Zhou P."/>
            <person name="Barbe V."/>
            <person name="Bardou P."/>
            <person name="Bechner M."/>
            <person name="Bellec A."/>
            <person name="Berger A."/>
            <person name="Berges H."/>
            <person name="Bidwell S."/>
            <person name="Bisseling T."/>
            <person name="Choisne N."/>
            <person name="Couloux A."/>
            <person name="Denny R."/>
            <person name="Deshpande S."/>
            <person name="Dai X."/>
            <person name="Doyle J.J."/>
            <person name="Dudez A.M."/>
            <person name="Farmer A.D."/>
            <person name="Fouteau S."/>
            <person name="Franken C."/>
            <person name="Gibelin C."/>
            <person name="Gish J."/>
            <person name="Goldstein S."/>
            <person name="Gonzalez A.J."/>
            <person name="Green P.J."/>
            <person name="Hallab A."/>
            <person name="Hartog M."/>
            <person name="Hua A."/>
            <person name="Humphray S.J."/>
            <person name="Jeong D.H."/>
            <person name="Jing Y."/>
            <person name="Jocker A."/>
            <person name="Kenton S.M."/>
            <person name="Kim D.J."/>
            <person name="Klee K."/>
            <person name="Lai H."/>
            <person name="Lang C."/>
            <person name="Lin S."/>
            <person name="Macmil S.L."/>
            <person name="Magdelenat G."/>
            <person name="Matthews L."/>
            <person name="McCorrison J."/>
            <person name="Monaghan E.L."/>
            <person name="Mun J.H."/>
            <person name="Najar F.Z."/>
            <person name="Nicholson C."/>
            <person name="Noirot C."/>
            <person name="O'Bleness M."/>
            <person name="Paule C.R."/>
            <person name="Poulain J."/>
            <person name="Prion F."/>
            <person name="Qin B."/>
            <person name="Qu C."/>
            <person name="Retzel E.F."/>
            <person name="Riddle C."/>
            <person name="Sallet E."/>
            <person name="Samain S."/>
            <person name="Samson N."/>
            <person name="Sanders I."/>
            <person name="Saurat O."/>
            <person name="Scarpelli C."/>
            <person name="Schiex T."/>
            <person name="Segurens B."/>
            <person name="Severin A.J."/>
            <person name="Sherrier D.J."/>
            <person name="Shi R."/>
            <person name="Sims S."/>
            <person name="Singer S.R."/>
            <person name="Sinharoy S."/>
            <person name="Sterck L."/>
            <person name="Viollet A."/>
            <person name="Wang B.B."/>
            <person name="Wang K."/>
            <person name="Wang M."/>
            <person name="Wang X."/>
            <person name="Warfsmann J."/>
            <person name="Weissenbach J."/>
            <person name="White D.D."/>
            <person name="White J.D."/>
            <person name="Wiley G.B."/>
            <person name="Wincker P."/>
            <person name="Xing Y."/>
            <person name="Yang L."/>
            <person name="Yao Z."/>
            <person name="Ying F."/>
            <person name="Zhai J."/>
            <person name="Zhou L."/>
            <person name="Zuber A."/>
            <person name="Denarie J."/>
            <person name="Dixon R.A."/>
            <person name="May G.D."/>
            <person name="Schwartz D.C."/>
            <person name="Rogers J."/>
            <person name="Quetier F."/>
            <person name="Town C.D."/>
            <person name="Roe B.A."/>
        </authorList>
    </citation>
    <scope>NUCLEOTIDE SEQUENCE [LARGE SCALE GENOMIC DNA]</scope>
    <source>
        <strain evidence="5">A17</strain>
        <strain evidence="6 7">cv. Jemalong A17</strain>
    </source>
</reference>
<dbReference type="EnsemblPlants" id="KEH42471">
    <property type="protein sequence ID" value="KEH42471"/>
    <property type="gene ID" value="MTR_1g069545"/>
</dbReference>
<feature type="domain" description="NTF2" evidence="4">
    <location>
        <begin position="437"/>
        <end position="554"/>
    </location>
</feature>
<dbReference type="InterPro" id="IPR032675">
    <property type="entry name" value="LRR_dom_sf"/>
</dbReference>
<dbReference type="InterPro" id="IPR045344">
    <property type="entry name" value="C-JID"/>
</dbReference>